<name>A0A158AE85_9BURK</name>
<protein>
    <submittedName>
        <fullName evidence="6">Aldehyde dehydrogenase</fullName>
    </submittedName>
</protein>
<feature type="active site" evidence="3">
    <location>
        <position position="249"/>
    </location>
</feature>
<feature type="domain" description="Aldehyde dehydrogenase" evidence="5">
    <location>
        <begin position="18"/>
        <end position="475"/>
    </location>
</feature>
<proteinExistence type="inferred from homology"/>
<comment type="caution">
    <text evidence="6">The sequence shown here is derived from an EMBL/GenBank/DDBJ whole genome shotgun (WGS) entry which is preliminary data.</text>
</comment>
<dbReference type="InterPro" id="IPR016163">
    <property type="entry name" value="Ald_DH_C"/>
</dbReference>
<accession>A0A158AE85</accession>
<dbReference type="InterPro" id="IPR015590">
    <property type="entry name" value="Aldehyde_DH_dom"/>
</dbReference>
<dbReference type="Gene3D" id="3.40.605.10">
    <property type="entry name" value="Aldehyde Dehydrogenase, Chain A, domain 1"/>
    <property type="match status" value="1"/>
</dbReference>
<dbReference type="InterPro" id="IPR029510">
    <property type="entry name" value="Ald_DH_CS_GLU"/>
</dbReference>
<dbReference type="InterPro" id="IPR016160">
    <property type="entry name" value="Ald_DH_CS_CYS"/>
</dbReference>
<evidence type="ECO:0000259" key="5">
    <source>
        <dbReference type="Pfam" id="PF00171"/>
    </source>
</evidence>
<organism evidence="6 7">
    <name type="scientific">Caballeronia hypogeia</name>
    <dbReference type="NCBI Taxonomy" id="1777140"/>
    <lineage>
        <taxon>Bacteria</taxon>
        <taxon>Pseudomonadati</taxon>
        <taxon>Pseudomonadota</taxon>
        <taxon>Betaproteobacteria</taxon>
        <taxon>Burkholderiales</taxon>
        <taxon>Burkholderiaceae</taxon>
        <taxon>Caballeronia</taxon>
    </lineage>
</organism>
<evidence type="ECO:0000313" key="7">
    <source>
        <dbReference type="Proteomes" id="UP000054851"/>
    </source>
</evidence>
<dbReference type="FunFam" id="3.40.309.10:FF:000012">
    <property type="entry name" value="Betaine aldehyde dehydrogenase"/>
    <property type="match status" value="1"/>
</dbReference>
<dbReference type="PROSITE" id="PS00070">
    <property type="entry name" value="ALDEHYDE_DEHYDR_CYS"/>
    <property type="match status" value="1"/>
</dbReference>
<dbReference type="Proteomes" id="UP000054851">
    <property type="component" value="Unassembled WGS sequence"/>
</dbReference>
<dbReference type="GO" id="GO:0016620">
    <property type="term" value="F:oxidoreductase activity, acting on the aldehyde or oxo group of donors, NAD or NADP as acceptor"/>
    <property type="evidence" value="ECO:0007669"/>
    <property type="project" value="InterPro"/>
</dbReference>
<dbReference type="CDD" id="cd07097">
    <property type="entry name" value="ALDH_KGSADH-YcbD"/>
    <property type="match status" value="1"/>
</dbReference>
<evidence type="ECO:0000256" key="1">
    <source>
        <dbReference type="ARBA" id="ARBA00009986"/>
    </source>
</evidence>
<dbReference type="InterPro" id="IPR016161">
    <property type="entry name" value="Ald_DH/histidinol_DH"/>
</dbReference>
<comment type="similarity">
    <text evidence="1 4">Belongs to the aldehyde dehydrogenase family.</text>
</comment>
<dbReference type="InterPro" id="IPR016162">
    <property type="entry name" value="Ald_DH_N"/>
</dbReference>
<sequence length="482" mass="51415">MKTRFGHWIGGEEVTTRSWLDNINPSDTRERIGEYAFGDATDVNDAVAAARAAFPAWSKSAPQLRHDILRRASDEVFARKTELGHLLASEEGKTLPEAIGEVGRAAQVLAFTAAEALRLDGRKFAGLAGDSEIDVTREPLGVVGIVTPWNFPIAIPAWKIAPALAAGNTVVFKPSELVPGSAWMLVDILQRAGLPKGVLNLVIGAGAAGGALAGHADVAALSFTGSLDTGRKVGMAGIASTPMKKLQLELGGKNPLVVLDDADLELAVECALNGAFYSTGQRCTASSRLIVTDGIRERFVARLIERLERLKIGHALADGTDIGPVVSAAQWQKDLDYIDIGKREGARLRFGGAALERATPGHYLQPALFTDVTPGMRIAREEIFGPVAVVQAARDYDEALALSNDTEFGLTAGICTNNLKHANHFRRNAHAGVVKVNLGTSGLDYHVPFGGLSNSSYGPREQGHDALDFYTTTKTAYTRCEL</sequence>
<dbReference type="AlphaFoldDB" id="A0A158AE85"/>
<dbReference type="SUPFAM" id="SSF53720">
    <property type="entry name" value="ALDH-like"/>
    <property type="match status" value="1"/>
</dbReference>
<reference evidence="6" key="1">
    <citation type="submission" date="2016-01" db="EMBL/GenBank/DDBJ databases">
        <authorList>
            <person name="Peeters C."/>
        </authorList>
    </citation>
    <scope>NUCLEOTIDE SEQUENCE</scope>
    <source>
        <strain evidence="6">LMG 29322</strain>
    </source>
</reference>
<dbReference type="STRING" id="1777140.AWB79_02250"/>
<evidence type="ECO:0000256" key="2">
    <source>
        <dbReference type="ARBA" id="ARBA00023002"/>
    </source>
</evidence>
<dbReference type="PANTHER" id="PTHR11699">
    <property type="entry name" value="ALDEHYDE DEHYDROGENASE-RELATED"/>
    <property type="match status" value="1"/>
</dbReference>
<dbReference type="FunFam" id="3.40.605.10:FF:000007">
    <property type="entry name" value="NAD/NADP-dependent betaine aldehyde dehydrogenase"/>
    <property type="match status" value="1"/>
</dbReference>
<evidence type="ECO:0000256" key="3">
    <source>
        <dbReference type="PROSITE-ProRule" id="PRU10007"/>
    </source>
</evidence>
<dbReference type="OrthoDB" id="6187633at2"/>
<dbReference type="PROSITE" id="PS00687">
    <property type="entry name" value="ALDEHYDE_DEHYDR_GLU"/>
    <property type="match status" value="1"/>
</dbReference>
<keyword evidence="2 4" id="KW-0560">Oxidoreductase</keyword>
<evidence type="ECO:0000256" key="4">
    <source>
        <dbReference type="RuleBase" id="RU003345"/>
    </source>
</evidence>
<dbReference type="RefSeq" id="WP_061167487.1">
    <property type="nucleotide sequence ID" value="NZ_FCOA02000005.1"/>
</dbReference>
<keyword evidence="7" id="KW-1185">Reference proteome</keyword>
<dbReference type="Gene3D" id="3.40.309.10">
    <property type="entry name" value="Aldehyde Dehydrogenase, Chain A, domain 2"/>
    <property type="match status" value="1"/>
</dbReference>
<evidence type="ECO:0000313" key="6">
    <source>
        <dbReference type="EMBL" id="SAK56035.1"/>
    </source>
</evidence>
<gene>
    <name evidence="6" type="ORF">AWB79_02250</name>
</gene>
<dbReference type="EMBL" id="FCOA02000005">
    <property type="protein sequence ID" value="SAK56035.1"/>
    <property type="molecule type" value="Genomic_DNA"/>
</dbReference>
<dbReference type="Pfam" id="PF00171">
    <property type="entry name" value="Aldedh"/>
    <property type="match status" value="1"/>
</dbReference>